<reference evidence="1" key="1">
    <citation type="submission" date="2023-05" db="EMBL/GenBank/DDBJ databases">
        <title>Nepenthes gracilis genome sequencing.</title>
        <authorList>
            <person name="Fukushima K."/>
        </authorList>
    </citation>
    <scope>NUCLEOTIDE SEQUENCE</scope>
    <source>
        <strain evidence="1">SING2019-196</strain>
    </source>
</reference>
<gene>
    <name evidence="1" type="ORF">Nepgr_032543</name>
</gene>
<evidence type="ECO:0000313" key="2">
    <source>
        <dbReference type="Proteomes" id="UP001279734"/>
    </source>
</evidence>
<dbReference type="Proteomes" id="UP001279734">
    <property type="component" value="Unassembled WGS sequence"/>
</dbReference>
<proteinExistence type="predicted"/>
<evidence type="ECO:0000313" key="1">
    <source>
        <dbReference type="EMBL" id="GMH30700.1"/>
    </source>
</evidence>
<dbReference type="AlphaFoldDB" id="A0AAD3TJG1"/>
<comment type="caution">
    <text evidence="1">The sequence shown here is derived from an EMBL/GenBank/DDBJ whole genome shotgun (WGS) entry which is preliminary data.</text>
</comment>
<organism evidence="1 2">
    <name type="scientific">Nepenthes gracilis</name>
    <name type="common">Slender pitcher plant</name>
    <dbReference type="NCBI Taxonomy" id="150966"/>
    <lineage>
        <taxon>Eukaryota</taxon>
        <taxon>Viridiplantae</taxon>
        <taxon>Streptophyta</taxon>
        <taxon>Embryophyta</taxon>
        <taxon>Tracheophyta</taxon>
        <taxon>Spermatophyta</taxon>
        <taxon>Magnoliopsida</taxon>
        <taxon>eudicotyledons</taxon>
        <taxon>Gunneridae</taxon>
        <taxon>Pentapetalae</taxon>
        <taxon>Caryophyllales</taxon>
        <taxon>Nepenthaceae</taxon>
        <taxon>Nepenthes</taxon>
    </lineage>
</organism>
<dbReference type="EMBL" id="BSYO01000038">
    <property type="protein sequence ID" value="GMH30700.1"/>
    <property type="molecule type" value="Genomic_DNA"/>
</dbReference>
<name>A0AAD3TJG1_NEPGR</name>
<sequence length="169" mass="18833">MVEIPSVQDCIISAIMIENPHLGDNFLDSLPCGLLVHPPTSQARSTSCPQYTNLCLLKHQRNLLQAQHKESQKEGRFRLLRPKNELGRGLDVCRLPTHKLQEAGFMPKMREVLGQKISSRGGKRVTGFAPGQAAVYTIMQAEWNASGANFLGTVAEQLNRRREGRRGES</sequence>
<keyword evidence="2" id="KW-1185">Reference proteome</keyword>
<protein>
    <submittedName>
        <fullName evidence="1">Uncharacterized protein</fullName>
    </submittedName>
</protein>
<accession>A0AAD3TJG1</accession>